<dbReference type="AlphaFoldDB" id="A0A1L9RIS1"/>
<organism evidence="2 3">
    <name type="scientific">Aspergillus wentii DTO 134E9</name>
    <dbReference type="NCBI Taxonomy" id="1073089"/>
    <lineage>
        <taxon>Eukaryota</taxon>
        <taxon>Fungi</taxon>
        <taxon>Dikarya</taxon>
        <taxon>Ascomycota</taxon>
        <taxon>Pezizomycotina</taxon>
        <taxon>Eurotiomycetes</taxon>
        <taxon>Eurotiomycetidae</taxon>
        <taxon>Eurotiales</taxon>
        <taxon>Aspergillaceae</taxon>
        <taxon>Aspergillus</taxon>
        <taxon>Aspergillus subgen. Cremei</taxon>
    </lineage>
</organism>
<proteinExistence type="predicted"/>
<keyword evidence="1" id="KW-0812">Transmembrane</keyword>
<evidence type="ECO:0000313" key="2">
    <source>
        <dbReference type="EMBL" id="OJJ34757.1"/>
    </source>
</evidence>
<feature type="transmembrane region" description="Helical" evidence="1">
    <location>
        <begin position="12"/>
        <end position="32"/>
    </location>
</feature>
<keyword evidence="3" id="KW-1185">Reference proteome</keyword>
<dbReference type="GeneID" id="63748847"/>
<dbReference type="EMBL" id="KV878212">
    <property type="protein sequence ID" value="OJJ34757.1"/>
    <property type="molecule type" value="Genomic_DNA"/>
</dbReference>
<dbReference type="VEuPathDB" id="FungiDB:ASPWEDRAFT_27448"/>
<reference evidence="3" key="1">
    <citation type="journal article" date="2017" name="Genome Biol.">
        <title>Comparative genomics reveals high biological diversity and specific adaptations in the industrially and medically important fungal genus Aspergillus.</title>
        <authorList>
            <person name="de Vries R.P."/>
            <person name="Riley R."/>
            <person name="Wiebenga A."/>
            <person name="Aguilar-Osorio G."/>
            <person name="Amillis S."/>
            <person name="Uchima C.A."/>
            <person name="Anderluh G."/>
            <person name="Asadollahi M."/>
            <person name="Askin M."/>
            <person name="Barry K."/>
            <person name="Battaglia E."/>
            <person name="Bayram O."/>
            <person name="Benocci T."/>
            <person name="Braus-Stromeyer S.A."/>
            <person name="Caldana C."/>
            <person name="Canovas D."/>
            <person name="Cerqueira G.C."/>
            <person name="Chen F."/>
            <person name="Chen W."/>
            <person name="Choi C."/>
            <person name="Clum A."/>
            <person name="Dos Santos R.A."/>
            <person name="Damasio A.R."/>
            <person name="Diallinas G."/>
            <person name="Emri T."/>
            <person name="Fekete E."/>
            <person name="Flipphi M."/>
            <person name="Freyberg S."/>
            <person name="Gallo A."/>
            <person name="Gournas C."/>
            <person name="Habgood R."/>
            <person name="Hainaut M."/>
            <person name="Harispe M.L."/>
            <person name="Henrissat B."/>
            <person name="Hilden K.S."/>
            <person name="Hope R."/>
            <person name="Hossain A."/>
            <person name="Karabika E."/>
            <person name="Karaffa L."/>
            <person name="Karanyi Z."/>
            <person name="Krasevec N."/>
            <person name="Kuo A."/>
            <person name="Kusch H."/>
            <person name="LaButti K."/>
            <person name="Lagendijk E.L."/>
            <person name="Lapidus A."/>
            <person name="Levasseur A."/>
            <person name="Lindquist E."/>
            <person name="Lipzen A."/>
            <person name="Logrieco A.F."/>
            <person name="MacCabe A."/>
            <person name="Maekelae M.R."/>
            <person name="Malavazi I."/>
            <person name="Melin P."/>
            <person name="Meyer V."/>
            <person name="Mielnichuk N."/>
            <person name="Miskei M."/>
            <person name="Molnar A.P."/>
            <person name="Mule G."/>
            <person name="Ngan C.Y."/>
            <person name="Orejas M."/>
            <person name="Orosz E."/>
            <person name="Ouedraogo J.P."/>
            <person name="Overkamp K.M."/>
            <person name="Park H.-S."/>
            <person name="Perrone G."/>
            <person name="Piumi F."/>
            <person name="Punt P.J."/>
            <person name="Ram A.F."/>
            <person name="Ramon A."/>
            <person name="Rauscher S."/>
            <person name="Record E."/>
            <person name="Riano-Pachon D.M."/>
            <person name="Robert V."/>
            <person name="Roehrig J."/>
            <person name="Ruller R."/>
            <person name="Salamov A."/>
            <person name="Salih N.S."/>
            <person name="Samson R.A."/>
            <person name="Sandor E."/>
            <person name="Sanguinetti M."/>
            <person name="Schuetze T."/>
            <person name="Sepcic K."/>
            <person name="Shelest E."/>
            <person name="Sherlock G."/>
            <person name="Sophianopoulou V."/>
            <person name="Squina F.M."/>
            <person name="Sun H."/>
            <person name="Susca A."/>
            <person name="Todd R.B."/>
            <person name="Tsang A."/>
            <person name="Unkles S.E."/>
            <person name="van de Wiele N."/>
            <person name="van Rossen-Uffink D."/>
            <person name="Oliveira J.V."/>
            <person name="Vesth T.C."/>
            <person name="Visser J."/>
            <person name="Yu J.-H."/>
            <person name="Zhou M."/>
            <person name="Andersen M.R."/>
            <person name="Archer D.B."/>
            <person name="Baker S.E."/>
            <person name="Benoit I."/>
            <person name="Brakhage A.A."/>
            <person name="Braus G.H."/>
            <person name="Fischer R."/>
            <person name="Frisvad J.C."/>
            <person name="Goldman G.H."/>
            <person name="Houbraken J."/>
            <person name="Oakley B."/>
            <person name="Pocsi I."/>
            <person name="Scazzocchio C."/>
            <person name="Seiboth B."/>
            <person name="vanKuyk P.A."/>
            <person name="Wortman J."/>
            <person name="Dyer P.S."/>
            <person name="Grigoriev I.V."/>
        </authorList>
    </citation>
    <scope>NUCLEOTIDE SEQUENCE [LARGE SCALE GENOMIC DNA]</scope>
    <source>
        <strain evidence="3">DTO 134E9</strain>
    </source>
</reference>
<gene>
    <name evidence="2" type="ORF">ASPWEDRAFT_27448</name>
</gene>
<keyword evidence="1" id="KW-1133">Transmembrane helix</keyword>
<evidence type="ECO:0000313" key="3">
    <source>
        <dbReference type="Proteomes" id="UP000184383"/>
    </source>
</evidence>
<dbReference type="PANTHER" id="PTHR34144:SF7">
    <property type="entry name" value="EXPORT PROTEIN (CAP59), PUTATIVE (AFU_ORTHOLOGUE AFUA_7G05020)-RELATED"/>
    <property type="match status" value="1"/>
</dbReference>
<accession>A0A1L9RIS1</accession>
<sequence>MSTLLRYGLRRRLVQYLLISLIAWTLLETLYIHHQVSVVDSVQPSRPRQFERIFIASTHWNNEPILRSHWNNAVVELAKIFGAENVFVSVYESGSWDNSKGALRDLDAQLEQLGVRRKFTLSETTHQDEISAPPASEGWIDTPRGKKELRRIPYLARLRNLTLKPLEELAEQGITFDKVLFLNDVVFTVDDVIALLNTNQGRYAAACSMDFSKPPLYYDTFALRDSNGDAHVMQKWPYFRSTASRHALFTMAPVPVKSCWNGMVAMPTEPFMSNTPLRFRGISDSLGESHLEGSECCLIHADNPLSQTQGVYLNPQVRVGYNAPAYDAVHPTRSWISLQSVALALWENRIRRWTTTEFFTKRTVRKRVSAWERQDGSRFEPGEFCLINEMQVLAANGWAHV</sequence>
<keyword evidence="1" id="KW-0472">Membrane</keyword>
<name>A0A1L9RIS1_ASPWE</name>
<dbReference type="RefSeq" id="XP_040688433.1">
    <property type="nucleotide sequence ID" value="XM_040832999.1"/>
</dbReference>
<dbReference type="Pfam" id="PF11735">
    <property type="entry name" value="CAP59_mtransfer"/>
    <property type="match status" value="1"/>
</dbReference>
<dbReference type="OrthoDB" id="262547at2759"/>
<dbReference type="Proteomes" id="UP000184383">
    <property type="component" value="Unassembled WGS sequence"/>
</dbReference>
<evidence type="ECO:0008006" key="4">
    <source>
        <dbReference type="Google" id="ProtNLM"/>
    </source>
</evidence>
<protein>
    <recommendedName>
        <fullName evidence="4">Polysaccharide export protein</fullName>
    </recommendedName>
</protein>
<dbReference type="PANTHER" id="PTHR34144">
    <property type="entry name" value="CHROMOSOME 8, WHOLE GENOME SHOTGUN SEQUENCE"/>
    <property type="match status" value="1"/>
</dbReference>
<evidence type="ECO:0000256" key="1">
    <source>
        <dbReference type="SAM" id="Phobius"/>
    </source>
</evidence>
<dbReference type="InterPro" id="IPR021047">
    <property type="entry name" value="Mannosyltransferase_CMT1"/>
</dbReference>
<dbReference type="STRING" id="1073089.A0A1L9RIS1"/>